<evidence type="ECO:0000313" key="5">
    <source>
        <dbReference type="Proteomes" id="UP001244207"/>
    </source>
</evidence>
<dbReference type="PANTHER" id="PTHR37534">
    <property type="entry name" value="TRANSCRIPTIONAL ACTIVATOR PROTEIN UGA3"/>
    <property type="match status" value="1"/>
</dbReference>
<dbReference type="AlphaFoldDB" id="A0AAD8UTH8"/>
<dbReference type="PANTHER" id="PTHR37534:SF15">
    <property type="entry name" value="ZN(II)2CYS6 TRANSCRIPTION FACTOR (EUROFUNG)"/>
    <property type="match status" value="1"/>
</dbReference>
<dbReference type="SMART" id="SM00066">
    <property type="entry name" value="GAL4"/>
    <property type="match status" value="1"/>
</dbReference>
<proteinExistence type="predicted"/>
<reference evidence="4" key="1">
    <citation type="submission" date="2021-12" db="EMBL/GenBank/DDBJ databases">
        <title>Comparative genomics, transcriptomics and evolutionary studies reveal genomic signatures of adaptation to plant cell wall in hemibiotrophic fungi.</title>
        <authorList>
            <consortium name="DOE Joint Genome Institute"/>
            <person name="Baroncelli R."/>
            <person name="Diaz J.F."/>
            <person name="Benocci T."/>
            <person name="Peng M."/>
            <person name="Battaglia E."/>
            <person name="Haridas S."/>
            <person name="Andreopoulos W."/>
            <person name="Labutti K."/>
            <person name="Pangilinan J."/>
            <person name="Floch G.L."/>
            <person name="Makela M.R."/>
            <person name="Henrissat B."/>
            <person name="Grigoriev I.V."/>
            <person name="Crouch J.A."/>
            <person name="De Vries R.P."/>
            <person name="Sukno S.A."/>
            <person name="Thon M.R."/>
        </authorList>
    </citation>
    <scope>NUCLEOTIDE SEQUENCE</scope>
    <source>
        <strain evidence="4">CBS 112980</strain>
    </source>
</reference>
<dbReference type="Proteomes" id="UP001244207">
    <property type="component" value="Unassembled WGS sequence"/>
</dbReference>
<gene>
    <name evidence="4" type="ORF">BDZ83DRAFT_767861</name>
</gene>
<dbReference type="PROSITE" id="PS50048">
    <property type="entry name" value="ZN2_CY6_FUNGAL_2"/>
    <property type="match status" value="1"/>
</dbReference>
<dbReference type="InterPro" id="IPR036864">
    <property type="entry name" value="Zn2-C6_fun-type_DNA-bd_sf"/>
</dbReference>
<evidence type="ECO:0000256" key="1">
    <source>
        <dbReference type="ARBA" id="ARBA00004123"/>
    </source>
</evidence>
<dbReference type="SUPFAM" id="SSF57701">
    <property type="entry name" value="Zn2/Cys6 DNA-binding domain"/>
    <property type="match status" value="1"/>
</dbReference>
<dbReference type="PROSITE" id="PS00463">
    <property type="entry name" value="ZN2_CY6_FUNGAL_1"/>
    <property type="match status" value="1"/>
</dbReference>
<dbReference type="Pfam" id="PF00172">
    <property type="entry name" value="Zn_clus"/>
    <property type="match status" value="1"/>
</dbReference>
<organism evidence="4 5">
    <name type="scientific">Glomerella acutata</name>
    <name type="common">Colletotrichum acutatum</name>
    <dbReference type="NCBI Taxonomy" id="27357"/>
    <lineage>
        <taxon>Eukaryota</taxon>
        <taxon>Fungi</taxon>
        <taxon>Dikarya</taxon>
        <taxon>Ascomycota</taxon>
        <taxon>Pezizomycotina</taxon>
        <taxon>Sordariomycetes</taxon>
        <taxon>Hypocreomycetidae</taxon>
        <taxon>Glomerellales</taxon>
        <taxon>Glomerellaceae</taxon>
        <taxon>Colletotrichum</taxon>
        <taxon>Colletotrichum acutatum species complex</taxon>
    </lineage>
</organism>
<dbReference type="Pfam" id="PF11951">
    <property type="entry name" value="Fungal_trans_2"/>
    <property type="match status" value="1"/>
</dbReference>
<dbReference type="GO" id="GO:0045944">
    <property type="term" value="P:positive regulation of transcription by RNA polymerase II"/>
    <property type="evidence" value="ECO:0007669"/>
    <property type="project" value="TreeGrafter"/>
</dbReference>
<dbReference type="GO" id="GO:0005634">
    <property type="term" value="C:nucleus"/>
    <property type="evidence" value="ECO:0007669"/>
    <property type="project" value="UniProtKB-SubCell"/>
</dbReference>
<keyword evidence="2" id="KW-0539">Nucleus</keyword>
<dbReference type="RefSeq" id="XP_060368250.1">
    <property type="nucleotide sequence ID" value="XM_060515293.1"/>
</dbReference>
<dbReference type="InterPro" id="IPR021858">
    <property type="entry name" value="Fun_TF"/>
</dbReference>
<dbReference type="GO" id="GO:0000981">
    <property type="term" value="F:DNA-binding transcription factor activity, RNA polymerase II-specific"/>
    <property type="evidence" value="ECO:0007669"/>
    <property type="project" value="InterPro"/>
</dbReference>
<dbReference type="CDD" id="cd00067">
    <property type="entry name" value="GAL4"/>
    <property type="match status" value="1"/>
</dbReference>
<comment type="caution">
    <text evidence="4">The sequence shown here is derived from an EMBL/GenBank/DDBJ whole genome shotgun (WGS) entry which is preliminary data.</text>
</comment>
<comment type="subcellular location">
    <subcellularLocation>
        <location evidence="1">Nucleus</location>
    </subcellularLocation>
</comment>
<evidence type="ECO:0000256" key="2">
    <source>
        <dbReference type="ARBA" id="ARBA00023242"/>
    </source>
</evidence>
<dbReference type="GO" id="GO:0000976">
    <property type="term" value="F:transcription cis-regulatory region binding"/>
    <property type="evidence" value="ECO:0007669"/>
    <property type="project" value="TreeGrafter"/>
</dbReference>
<dbReference type="GO" id="GO:0008270">
    <property type="term" value="F:zinc ion binding"/>
    <property type="evidence" value="ECO:0007669"/>
    <property type="project" value="InterPro"/>
</dbReference>
<sequence length="601" mass="67342">MTMDRSVRNKKEKSRSGCLVCKRRRVKCDEQEPSCQRCIRIGTECPGYKRPVRWSTKYEKTTVSGYNPTNLGSCKTTKSVQCIQGLSAVREHSTALSSEHLQDTPPHAETGDLDTIIVPGTLKSISTITPFQDCSGEVSALLHYYFSTICHVLSSFDSLHNPFRSEVPRLFSQSPLLLYCVLSMSAAHLYQNEESRVVVPLRLQTKAISYLSEQLPRPPHINESEVSVYSEPEVGRLVGADIGDDVLLGTILLGMTSAWHDVSSTGLMHLHGSRELFKTWMSSNHLDTTNQRRTMSVTQDFVVSSMVYWEAMSSFIVDQAPNALSYLDAFCYHHPPRSRQTRPCPWTGVGTITFIYLAKTATLFRKLRALSSLGLCGRGDGVQDTSYSDLLQHATILQEEISRLEDSAVLSVADSGDMFTPPGHLVAMEQCYRLAALLELYRAFPELVETSTAKDHARLDANGQINEKAEKVHRFAFRILQTMEEIPVTSGTVSTQLLPLIIAGSVLGLVSRENVAGEGTEFLGSAEQITRWREFVRMRTRWLYQLIRLKPVRHGLLILEEVWARLDGANATSRSNYLNPGRESCHWIDVMEEKGLETMLG</sequence>
<keyword evidence="5" id="KW-1185">Reference proteome</keyword>
<accession>A0AAD8UTH8</accession>
<evidence type="ECO:0000313" key="4">
    <source>
        <dbReference type="EMBL" id="KAK1728195.1"/>
    </source>
</evidence>
<protein>
    <submittedName>
        <fullName evidence="4">Fungal-specific transcription factor domain-containing protein</fullName>
    </submittedName>
</protein>
<dbReference type="GeneID" id="85399191"/>
<dbReference type="InterPro" id="IPR001138">
    <property type="entry name" value="Zn2Cys6_DnaBD"/>
</dbReference>
<evidence type="ECO:0000259" key="3">
    <source>
        <dbReference type="PROSITE" id="PS50048"/>
    </source>
</evidence>
<dbReference type="EMBL" id="JAHMHS010000019">
    <property type="protein sequence ID" value="KAK1728195.1"/>
    <property type="molecule type" value="Genomic_DNA"/>
</dbReference>
<feature type="domain" description="Zn(2)-C6 fungal-type" evidence="3">
    <location>
        <begin position="17"/>
        <end position="45"/>
    </location>
</feature>
<dbReference type="Gene3D" id="4.10.240.10">
    <property type="entry name" value="Zn(2)-C6 fungal-type DNA-binding domain"/>
    <property type="match status" value="1"/>
</dbReference>
<name>A0AAD8UTH8_GLOAC</name>